<dbReference type="OMA" id="AVMYSQE"/>
<dbReference type="Proteomes" id="UP000594263">
    <property type="component" value="Unplaced"/>
</dbReference>
<dbReference type="PROSITE" id="PS51391">
    <property type="entry name" value="CID"/>
    <property type="match status" value="1"/>
</dbReference>
<accession>A0A7N0VAU4</accession>
<feature type="domain" description="CID" evidence="4">
    <location>
        <begin position="2"/>
        <end position="134"/>
    </location>
</feature>
<dbReference type="PANTHER" id="PTHR12460">
    <property type="entry name" value="CYCLIN-DEPENDENT KINASE INHIBITOR-RELATED PROTEIN"/>
    <property type="match status" value="1"/>
</dbReference>
<sequence length="519" mass="57109">MGSTFNPQILLEKLTKLNSSQQSIETLSHWCIFHMNKAKLVVETWDRQFHRTPHEQRLAFLYLANDILQNSRRKGSEFVSEFWKVLPNALRYVIEHGDEFSRNGAIRLVNIWDDRKVFGSRGQILKEGISGRMPENANSKHSNFKLRQPAANTFEKIASDYQALYGGDLDEDVILNKCRNSISSVKKIDMQVGADIESGNLNGSGLVEELQGQHGVLKDCVEKLVAIESSRENLVTHLREALQEQEYRLDHIRNELQAAQSHSDQAANLFHQLQNVTHVQLATGINGEANNTAALTYVPQNLEQSAPVMYSRQMSSTVSTALAVDDPRKSAAAAVAAKLTASTSSVQMLSYVLSSLASEGVIGHPVKDPTSEYPPGKKPKLDNSDQAYIPQPPLPLQKPFVHPDSFHKNVLTSTSQQVTSNELPSTLASSAPQPLEQHHPPLPPFLMPQYIQNGGSINNSPYSYGPPPPGYSTVGAPVTGNSPFGAPMDTNVYHTLQGSDGNFYTQTASLSLPPMAPQP</sequence>
<evidence type="ECO:0000313" key="6">
    <source>
        <dbReference type="Proteomes" id="UP000594263"/>
    </source>
</evidence>
<dbReference type="FunFam" id="1.25.40.90:FF:000018">
    <property type="entry name" value="ENTH/VHS family protein isoform 1"/>
    <property type="match status" value="1"/>
</dbReference>
<evidence type="ECO:0000313" key="5">
    <source>
        <dbReference type="EnsemblPlants" id="Kaladp0515s0104.1.v1.1"/>
    </source>
</evidence>
<organism evidence="5 6">
    <name type="scientific">Kalanchoe fedtschenkoi</name>
    <name type="common">Lavender scallops</name>
    <name type="synonym">South American air plant</name>
    <dbReference type="NCBI Taxonomy" id="63787"/>
    <lineage>
        <taxon>Eukaryota</taxon>
        <taxon>Viridiplantae</taxon>
        <taxon>Streptophyta</taxon>
        <taxon>Embryophyta</taxon>
        <taxon>Tracheophyta</taxon>
        <taxon>Spermatophyta</taxon>
        <taxon>Magnoliopsida</taxon>
        <taxon>eudicotyledons</taxon>
        <taxon>Gunneridae</taxon>
        <taxon>Pentapetalae</taxon>
        <taxon>Saxifragales</taxon>
        <taxon>Crassulaceae</taxon>
        <taxon>Kalanchoe</taxon>
    </lineage>
</organism>
<feature type="region of interest" description="Disordered" evidence="3">
    <location>
        <begin position="413"/>
        <end position="437"/>
    </location>
</feature>
<dbReference type="InterPro" id="IPR008942">
    <property type="entry name" value="ENTH_VHS"/>
</dbReference>
<dbReference type="SUPFAM" id="SSF48464">
    <property type="entry name" value="ENTH/VHS domain"/>
    <property type="match status" value="1"/>
</dbReference>
<keyword evidence="1" id="KW-0507">mRNA processing</keyword>
<evidence type="ECO:0000256" key="2">
    <source>
        <dbReference type="SAM" id="Coils"/>
    </source>
</evidence>
<name>A0A7N0VAU4_KALFE</name>
<keyword evidence="6" id="KW-1185">Reference proteome</keyword>
<proteinExistence type="predicted"/>
<evidence type="ECO:0000256" key="1">
    <source>
        <dbReference type="ARBA" id="ARBA00022664"/>
    </source>
</evidence>
<dbReference type="InterPro" id="IPR006569">
    <property type="entry name" value="CID_dom"/>
</dbReference>
<evidence type="ECO:0000259" key="4">
    <source>
        <dbReference type="PROSITE" id="PS51391"/>
    </source>
</evidence>
<dbReference type="Gramene" id="Kaladp0515s0104.1.v1.1">
    <property type="protein sequence ID" value="Kaladp0515s0104.1.v1.1"/>
    <property type="gene ID" value="Kaladp0515s0104.v1.1"/>
</dbReference>
<dbReference type="CDD" id="cd16981">
    <property type="entry name" value="CID_RPRD_like"/>
    <property type="match status" value="1"/>
</dbReference>
<dbReference type="Pfam" id="PF04818">
    <property type="entry name" value="CID"/>
    <property type="match status" value="1"/>
</dbReference>
<dbReference type="GO" id="GO:0005634">
    <property type="term" value="C:nucleus"/>
    <property type="evidence" value="ECO:0007669"/>
    <property type="project" value="UniProtKB-ARBA"/>
</dbReference>
<feature type="compositionally biased region" description="Polar residues" evidence="3">
    <location>
        <begin position="413"/>
        <end position="431"/>
    </location>
</feature>
<dbReference type="GO" id="GO:0000993">
    <property type="term" value="F:RNA polymerase II complex binding"/>
    <property type="evidence" value="ECO:0007669"/>
    <property type="project" value="TreeGrafter"/>
</dbReference>
<evidence type="ECO:0000256" key="3">
    <source>
        <dbReference type="SAM" id="MobiDB-lite"/>
    </source>
</evidence>
<dbReference type="SMART" id="SM00582">
    <property type="entry name" value="RPR"/>
    <property type="match status" value="1"/>
</dbReference>
<feature type="coiled-coil region" evidence="2">
    <location>
        <begin position="235"/>
        <end position="262"/>
    </location>
</feature>
<dbReference type="AlphaFoldDB" id="A0A7N0VAU4"/>
<keyword evidence="2" id="KW-0175">Coiled coil</keyword>
<dbReference type="Gene3D" id="1.25.40.90">
    <property type="match status" value="1"/>
</dbReference>
<reference evidence="5" key="1">
    <citation type="submission" date="2021-01" db="UniProtKB">
        <authorList>
            <consortium name="EnsemblPlants"/>
        </authorList>
    </citation>
    <scope>IDENTIFICATION</scope>
</reference>
<dbReference type="PANTHER" id="PTHR12460:SF23">
    <property type="entry name" value="ACTIN CYTOSKELETON-REGULATORY COMPLEX PROTEIN PAN1"/>
    <property type="match status" value="1"/>
</dbReference>
<dbReference type="GO" id="GO:0031124">
    <property type="term" value="P:mRNA 3'-end processing"/>
    <property type="evidence" value="ECO:0007669"/>
    <property type="project" value="TreeGrafter"/>
</dbReference>
<protein>
    <recommendedName>
        <fullName evidence="4">CID domain-containing protein</fullName>
    </recommendedName>
</protein>
<dbReference type="EnsemblPlants" id="Kaladp0515s0104.1.v1.1">
    <property type="protein sequence ID" value="Kaladp0515s0104.1.v1.1"/>
    <property type="gene ID" value="Kaladp0515s0104.v1.1"/>
</dbReference>
<feature type="region of interest" description="Disordered" evidence="3">
    <location>
        <begin position="363"/>
        <end position="393"/>
    </location>
</feature>